<dbReference type="EMBL" id="GEDC01006176">
    <property type="protein sequence ID" value="JAS31122.1"/>
    <property type="molecule type" value="Transcribed_RNA"/>
</dbReference>
<gene>
    <name evidence="1" type="ORF">g.11483</name>
</gene>
<organism evidence="1">
    <name type="scientific">Clastoptera arizonana</name>
    <name type="common">Arizona spittle bug</name>
    <dbReference type="NCBI Taxonomy" id="38151"/>
    <lineage>
        <taxon>Eukaryota</taxon>
        <taxon>Metazoa</taxon>
        <taxon>Ecdysozoa</taxon>
        <taxon>Arthropoda</taxon>
        <taxon>Hexapoda</taxon>
        <taxon>Insecta</taxon>
        <taxon>Pterygota</taxon>
        <taxon>Neoptera</taxon>
        <taxon>Paraneoptera</taxon>
        <taxon>Hemiptera</taxon>
        <taxon>Auchenorrhyncha</taxon>
        <taxon>Cercopoidea</taxon>
        <taxon>Clastopteridae</taxon>
        <taxon>Clastoptera</taxon>
    </lineage>
</organism>
<accession>A0A1B6DZK8</accession>
<proteinExistence type="predicted"/>
<reference evidence="1" key="1">
    <citation type="submission" date="2015-12" db="EMBL/GenBank/DDBJ databases">
        <title>De novo transcriptome assembly of four potential Pierce s Disease insect vectors from Arizona vineyards.</title>
        <authorList>
            <person name="Tassone E.E."/>
        </authorList>
    </citation>
    <scope>NUCLEOTIDE SEQUENCE</scope>
</reference>
<name>A0A1B6DZK8_9HEMI</name>
<evidence type="ECO:0000313" key="1">
    <source>
        <dbReference type="EMBL" id="JAS31122.1"/>
    </source>
</evidence>
<sequence>MLPKQPCIEGNITDVTYLELYKILQDQNQDFNIIKEFLIFLHDNGVRIVWFYNHQKQKLTKIIRILIFIHTQIEAINASYFIHVNLYFLTYCIYRTISAK</sequence>
<dbReference type="AlphaFoldDB" id="A0A1B6DZK8"/>
<protein>
    <submittedName>
        <fullName evidence="1">Uncharacterized protein</fullName>
    </submittedName>
</protein>